<evidence type="ECO:0000313" key="5">
    <source>
        <dbReference type="Proteomes" id="UP001197492"/>
    </source>
</evidence>
<reference evidence="2 5" key="1">
    <citation type="submission" date="2021-06" db="EMBL/GenBank/DDBJ databases">
        <title>Collection of gut derived symbiotic bacterial strains cultured from healthy donors.</title>
        <authorList>
            <person name="Lin H."/>
            <person name="Littmann E."/>
            <person name="Pamer E.G."/>
        </authorList>
    </citation>
    <scope>NUCLEOTIDE SEQUENCE</scope>
    <source>
        <strain evidence="3 5">MSK.21.70</strain>
        <strain evidence="2">MSK.21.82</strain>
    </source>
</reference>
<evidence type="ECO:0000259" key="1">
    <source>
        <dbReference type="Pfam" id="PF18299"/>
    </source>
</evidence>
<evidence type="ECO:0000313" key="4">
    <source>
        <dbReference type="Proteomes" id="UP001196408"/>
    </source>
</evidence>
<protein>
    <submittedName>
        <fullName evidence="2">ATP-grasp domain-containing protein</fullName>
    </submittedName>
</protein>
<dbReference type="Pfam" id="PF18299">
    <property type="entry name" value="R2K_2"/>
    <property type="match status" value="1"/>
</dbReference>
<feature type="domain" description="ATP-grasp" evidence="1">
    <location>
        <begin position="87"/>
        <end position="237"/>
    </location>
</feature>
<keyword evidence="5" id="KW-1185">Reference proteome</keyword>
<proteinExistence type="predicted"/>
<evidence type="ECO:0000313" key="3">
    <source>
        <dbReference type="EMBL" id="MBV3392708.1"/>
    </source>
</evidence>
<dbReference type="Proteomes" id="UP001197492">
    <property type="component" value="Unassembled WGS sequence"/>
</dbReference>
<gene>
    <name evidence="2" type="ORF">KSV97_05095</name>
    <name evidence="3" type="ORF">KSW06_05460</name>
</gene>
<evidence type="ECO:0000313" key="2">
    <source>
        <dbReference type="EMBL" id="MBV3382615.1"/>
    </source>
</evidence>
<name>A0AAW4MVB6_9FIRM</name>
<dbReference type="EMBL" id="JAHOEF010000024">
    <property type="protein sequence ID" value="MBV3382615.1"/>
    <property type="molecule type" value="Genomic_DNA"/>
</dbReference>
<accession>A0AAW4MVB6</accession>
<sequence>MKAYIKVKKDRNSGLIVGHSLEMQKAMNGFNELACEIEPYYSLNDIYDQITREDIVVDYLVQCENVFRKFGIRHPHVDNYPECLKEFLGRKIWKDTINSISSDEKKWSAGWFVKPVDSKVFTGKVISSIKDLIGCGAHNDNLEVLCSEAVEFTREWRCFVYYDEIIDVRPYKGDWHYNYNPDVLDQIMNQFTQWDERPMACSIDIGVTKDGRTLLIECNDAYSLGAYGLEDYKYAKLLSARWSQLLNREDVFDYRKYREGNE</sequence>
<dbReference type="EMBL" id="JAHOEL010000026">
    <property type="protein sequence ID" value="MBV3392708.1"/>
    <property type="molecule type" value="Genomic_DNA"/>
</dbReference>
<dbReference type="AlphaFoldDB" id="A0AAW4MVB6"/>
<comment type="caution">
    <text evidence="2">The sequence shown here is derived from an EMBL/GenBank/DDBJ whole genome shotgun (WGS) entry which is preliminary data.</text>
</comment>
<dbReference type="Proteomes" id="UP001196408">
    <property type="component" value="Unassembled WGS sequence"/>
</dbReference>
<dbReference type="RefSeq" id="WP_217747485.1">
    <property type="nucleotide sequence ID" value="NZ_JAHOEB010000026.1"/>
</dbReference>
<organism evidence="2 4">
    <name type="scientific">Catenibacterium mitsuokai</name>
    <dbReference type="NCBI Taxonomy" id="100886"/>
    <lineage>
        <taxon>Bacteria</taxon>
        <taxon>Bacillati</taxon>
        <taxon>Bacillota</taxon>
        <taxon>Erysipelotrichia</taxon>
        <taxon>Erysipelotrichales</taxon>
        <taxon>Coprobacillaceae</taxon>
        <taxon>Catenibacterium</taxon>
    </lineage>
</organism>
<dbReference type="InterPro" id="IPR041261">
    <property type="entry name" value="R2K_2"/>
</dbReference>